<protein>
    <recommendedName>
        <fullName evidence="1">diguanylate cyclase</fullName>
        <ecNumber evidence="1">2.7.7.65</ecNumber>
    </recommendedName>
</protein>
<comment type="caution">
    <text evidence="5">The sequence shown here is derived from an EMBL/GenBank/DDBJ whole genome shotgun (WGS) entry which is preliminary data.</text>
</comment>
<dbReference type="GO" id="GO:0052621">
    <property type="term" value="F:diguanylate cyclase activity"/>
    <property type="evidence" value="ECO:0007669"/>
    <property type="project" value="UniProtKB-EC"/>
</dbReference>
<feature type="transmembrane region" description="Helical" evidence="3">
    <location>
        <begin position="149"/>
        <end position="168"/>
    </location>
</feature>
<dbReference type="EMBL" id="QGBI01000033">
    <property type="protein sequence ID" value="MBX3893091.1"/>
    <property type="molecule type" value="Genomic_DNA"/>
</dbReference>
<evidence type="ECO:0000313" key="6">
    <source>
        <dbReference type="Proteomes" id="UP001199322"/>
    </source>
</evidence>
<organism evidence="5 6">
    <name type="scientific">Ralstonia pickettii</name>
    <name type="common">Burkholderia pickettii</name>
    <dbReference type="NCBI Taxonomy" id="329"/>
    <lineage>
        <taxon>Bacteria</taxon>
        <taxon>Pseudomonadati</taxon>
        <taxon>Pseudomonadota</taxon>
        <taxon>Betaproteobacteria</taxon>
        <taxon>Burkholderiales</taxon>
        <taxon>Burkholderiaceae</taxon>
        <taxon>Ralstonia</taxon>
    </lineage>
</organism>
<keyword evidence="3" id="KW-0812">Transmembrane</keyword>
<proteinExistence type="predicted"/>
<dbReference type="FunFam" id="3.30.70.270:FF:000001">
    <property type="entry name" value="Diguanylate cyclase domain protein"/>
    <property type="match status" value="1"/>
</dbReference>
<dbReference type="SMART" id="SM00267">
    <property type="entry name" value="GGDEF"/>
    <property type="match status" value="1"/>
</dbReference>
<dbReference type="PROSITE" id="PS50887">
    <property type="entry name" value="GGDEF"/>
    <property type="match status" value="1"/>
</dbReference>
<keyword evidence="3" id="KW-1133">Transmembrane helix</keyword>
<comment type="catalytic activity">
    <reaction evidence="2">
        <text>2 GTP = 3',3'-c-di-GMP + 2 diphosphate</text>
        <dbReference type="Rhea" id="RHEA:24898"/>
        <dbReference type="ChEBI" id="CHEBI:33019"/>
        <dbReference type="ChEBI" id="CHEBI:37565"/>
        <dbReference type="ChEBI" id="CHEBI:58805"/>
        <dbReference type="EC" id="2.7.7.65"/>
    </reaction>
</comment>
<dbReference type="InterPro" id="IPR029787">
    <property type="entry name" value="Nucleotide_cyclase"/>
</dbReference>
<dbReference type="CDD" id="cd01949">
    <property type="entry name" value="GGDEF"/>
    <property type="match status" value="1"/>
</dbReference>
<evidence type="ECO:0000313" key="5">
    <source>
        <dbReference type="EMBL" id="MBX3893091.1"/>
    </source>
</evidence>
<keyword evidence="3" id="KW-0472">Membrane</keyword>
<evidence type="ECO:0000256" key="3">
    <source>
        <dbReference type="SAM" id="Phobius"/>
    </source>
</evidence>
<feature type="transmembrane region" description="Helical" evidence="3">
    <location>
        <begin position="58"/>
        <end position="77"/>
    </location>
</feature>
<dbReference type="Pfam" id="PF00990">
    <property type="entry name" value="GGDEF"/>
    <property type="match status" value="1"/>
</dbReference>
<evidence type="ECO:0000256" key="1">
    <source>
        <dbReference type="ARBA" id="ARBA00012528"/>
    </source>
</evidence>
<dbReference type="InterPro" id="IPR000160">
    <property type="entry name" value="GGDEF_dom"/>
</dbReference>
<dbReference type="RefSeq" id="WP_116576963.1">
    <property type="nucleotide sequence ID" value="NZ_QGAP01000028.1"/>
</dbReference>
<feature type="transmembrane region" description="Helical" evidence="3">
    <location>
        <begin position="89"/>
        <end position="109"/>
    </location>
</feature>
<dbReference type="SUPFAM" id="SSF55073">
    <property type="entry name" value="Nucleotide cyclase"/>
    <property type="match status" value="1"/>
</dbReference>
<name>A0A9Q2C208_RALPI</name>
<dbReference type="NCBIfam" id="TIGR00254">
    <property type="entry name" value="GGDEF"/>
    <property type="match status" value="1"/>
</dbReference>
<dbReference type="PANTHER" id="PTHR45138">
    <property type="entry name" value="REGULATORY COMPONENTS OF SENSORY TRANSDUCTION SYSTEM"/>
    <property type="match status" value="1"/>
</dbReference>
<evidence type="ECO:0000256" key="2">
    <source>
        <dbReference type="ARBA" id="ARBA00034247"/>
    </source>
</evidence>
<reference evidence="5" key="1">
    <citation type="submission" date="2018-06" db="EMBL/GenBank/DDBJ databases">
        <authorList>
            <person name="O'Rourke A."/>
        </authorList>
    </citation>
    <scope>NUCLEOTIDE SEQUENCE</scope>
    <source>
        <strain evidence="5">132550021-3</strain>
    </source>
</reference>
<dbReference type="PANTHER" id="PTHR45138:SF9">
    <property type="entry name" value="DIGUANYLATE CYCLASE DGCM-RELATED"/>
    <property type="match status" value="1"/>
</dbReference>
<feature type="transmembrane region" description="Helical" evidence="3">
    <location>
        <begin position="33"/>
        <end position="52"/>
    </location>
</feature>
<dbReference type="Gene3D" id="3.30.70.270">
    <property type="match status" value="1"/>
</dbReference>
<dbReference type="Proteomes" id="UP001199322">
    <property type="component" value="Unassembled WGS sequence"/>
</dbReference>
<dbReference type="InterPro" id="IPR050469">
    <property type="entry name" value="Diguanylate_Cyclase"/>
</dbReference>
<dbReference type="InterPro" id="IPR043128">
    <property type="entry name" value="Rev_trsase/Diguanyl_cyclase"/>
</dbReference>
<gene>
    <name evidence="5" type="ORF">DEE74_24785</name>
</gene>
<dbReference type="AlphaFoldDB" id="A0A9Q2C208"/>
<feature type="transmembrane region" description="Helical" evidence="3">
    <location>
        <begin position="6"/>
        <end position="26"/>
    </location>
</feature>
<feature type="transmembrane region" description="Helical" evidence="3">
    <location>
        <begin position="115"/>
        <end position="137"/>
    </location>
</feature>
<evidence type="ECO:0000259" key="4">
    <source>
        <dbReference type="PROSITE" id="PS50887"/>
    </source>
</evidence>
<accession>A0A9Q2C208</accession>
<feature type="domain" description="GGDEF" evidence="4">
    <location>
        <begin position="250"/>
        <end position="378"/>
    </location>
</feature>
<dbReference type="EC" id="2.7.7.65" evidence="1"/>
<feature type="transmembrane region" description="Helical" evidence="3">
    <location>
        <begin position="188"/>
        <end position="208"/>
    </location>
</feature>
<sequence>MLSPLILVGIVIMSCLMSVAILGSLLRTGVMGIGRWCLAHALLATALVWMLVAGTQPGQFTTIGAALIAVTAMLLLVQGMRQFFGMSYVRHDETAAFAIAFAALVYFTYASPNLGAKIALVSILLAYSRIAVGTLALRHAPRDGARYPYRFVAAAAYLGALFHIARAVAGGFGLPQMALLDPSPWNVLFLGLAIVTLPCMSTGMVMLAHDQLARRMEQLASIDELTGALMRRAFIEKANTVLRETVAKGKPVSIAILDIDEFKAVNDAFGHAVGDRTLRHVATVVTARLRSSDLFGRLGGEEFAIICVEAQKADAAVLIDELRLAVEGSPIEGVRCTFSAGVECVMPGDTLEVALARADAALYLAKATGRNRVVTAPEVEERDVETH</sequence>